<protein>
    <submittedName>
        <fullName evidence="2">Transcriptional regulator</fullName>
    </submittedName>
</protein>
<dbReference type="PANTHER" id="PTHR34585">
    <property type="match status" value="1"/>
</dbReference>
<reference evidence="2 3" key="1">
    <citation type="submission" date="2016-04" db="EMBL/GenBank/DDBJ databases">
        <authorList>
            <person name="Evans L.H."/>
            <person name="Alamgir A."/>
            <person name="Owens N."/>
            <person name="Weber N.D."/>
            <person name="Virtaneva K."/>
            <person name="Barbian K."/>
            <person name="Babar A."/>
            <person name="Rosenke K."/>
        </authorList>
    </citation>
    <scope>NUCLEOTIDE SEQUENCE [LARGE SCALE GENOMIC DNA]</scope>
    <source>
        <strain evidence="2 3">CCM 8644</strain>
    </source>
</reference>
<name>A0A179DMX2_9SPHI</name>
<proteinExistence type="predicted"/>
<dbReference type="AlphaFoldDB" id="A0A179DMX2"/>
<accession>A0A179DMX2</accession>
<feature type="domain" description="Helix-turn-helix" evidence="1">
    <location>
        <begin position="37"/>
        <end position="84"/>
    </location>
</feature>
<dbReference type="InterPro" id="IPR041657">
    <property type="entry name" value="HTH_17"/>
</dbReference>
<dbReference type="Proteomes" id="UP000078459">
    <property type="component" value="Unassembled WGS sequence"/>
</dbReference>
<dbReference type="Pfam" id="PF12728">
    <property type="entry name" value="HTH_17"/>
    <property type="match status" value="1"/>
</dbReference>
<organism evidence="2 3">
    <name type="scientific">Pedobacter psychrophilus</name>
    <dbReference type="NCBI Taxonomy" id="1826909"/>
    <lineage>
        <taxon>Bacteria</taxon>
        <taxon>Pseudomonadati</taxon>
        <taxon>Bacteroidota</taxon>
        <taxon>Sphingobacteriia</taxon>
        <taxon>Sphingobacteriales</taxon>
        <taxon>Sphingobacteriaceae</taxon>
        <taxon>Pedobacter</taxon>
    </lineage>
</organism>
<dbReference type="EMBL" id="LWHJ01000011">
    <property type="protein sequence ID" value="OAQ42396.1"/>
    <property type="molecule type" value="Genomic_DNA"/>
</dbReference>
<keyword evidence="3" id="KW-1185">Reference proteome</keyword>
<reference evidence="2 3" key="2">
    <citation type="submission" date="2016-06" db="EMBL/GenBank/DDBJ databases">
        <title>Pedobacter psychrophilus sp. nov., isolated from Antarctic fragmentary rock.</title>
        <authorList>
            <person name="Svec P."/>
        </authorList>
    </citation>
    <scope>NUCLEOTIDE SEQUENCE [LARGE SCALE GENOMIC DNA]</scope>
    <source>
        <strain evidence="2 3">CCM 8644</strain>
    </source>
</reference>
<dbReference type="OrthoDB" id="1524679at2"/>
<sequence length="90" mass="10553">MSVEILTKEDLSQFKEELLVEIQRILRPGMLKSQKEWLKSYEVRKILNISPGTLQTLRINGTLQFTKIGGSLYYKYSDIIRLFETDNNVE</sequence>
<gene>
    <name evidence="2" type="ORF">A5893_02070</name>
</gene>
<dbReference type="PANTHER" id="PTHR34585:SF22">
    <property type="entry name" value="HELIX-TURN-HELIX DOMAIN-CONTAINING PROTEIN"/>
    <property type="match status" value="1"/>
</dbReference>
<evidence type="ECO:0000313" key="3">
    <source>
        <dbReference type="Proteomes" id="UP000078459"/>
    </source>
</evidence>
<dbReference type="RefSeq" id="WP_068821425.1">
    <property type="nucleotide sequence ID" value="NZ_LWHJ01000011.1"/>
</dbReference>
<comment type="caution">
    <text evidence="2">The sequence shown here is derived from an EMBL/GenBank/DDBJ whole genome shotgun (WGS) entry which is preliminary data.</text>
</comment>
<evidence type="ECO:0000259" key="1">
    <source>
        <dbReference type="Pfam" id="PF12728"/>
    </source>
</evidence>
<evidence type="ECO:0000313" key="2">
    <source>
        <dbReference type="EMBL" id="OAQ42396.1"/>
    </source>
</evidence>
<dbReference type="STRING" id="1826909.A5893_02070"/>